<protein>
    <submittedName>
        <fullName evidence="1">Uncharacterized protein</fullName>
    </submittedName>
</protein>
<keyword evidence="2" id="KW-1185">Reference proteome</keyword>
<name>A0AAD4YHL7_OVIAM</name>
<dbReference type="AlphaFoldDB" id="A0AAD4YHL7"/>
<gene>
    <name evidence="1" type="ORF">MG293_000773</name>
</gene>
<reference evidence="1" key="1">
    <citation type="submission" date="2022-03" db="EMBL/GenBank/DDBJ databases">
        <title>Genomic analyses of argali, domestic sheep and their hybrids provide insights into chromosomal evolution, heterosis and genetic basis of agronomic traits.</title>
        <authorList>
            <person name="Li M."/>
        </authorList>
    </citation>
    <scope>NUCLEOTIDE SEQUENCE</scope>
    <source>
        <strain evidence="1">CAU-MHL-2022a</strain>
        <tissue evidence="1">Skin</tissue>
    </source>
</reference>
<sequence>MFKVGRGGSEETSLVQGKEQPLHFAGAAMKRYRTSKTIYIASLTIPKTQELELRSEVGFQENPAAAASVSVGAPARAWYKNSLAFASDIGSLVVIGRFRDLGITFGGSSWISHRLHGKTDPESHLQPQDYSENFVIMFGMEWRRIEKPLVLQMTTKNLDQLLFTHHFVTPVKLLAFPLLEC</sequence>
<comment type="caution">
    <text evidence="1">The sequence shown here is derived from an EMBL/GenBank/DDBJ whole genome shotgun (WGS) entry which is preliminary data.</text>
</comment>
<dbReference type="EMBL" id="JAKZEL010000001">
    <property type="protein sequence ID" value="KAI4548443.1"/>
    <property type="molecule type" value="Genomic_DNA"/>
</dbReference>
<organism evidence="1 2">
    <name type="scientific">Ovis ammon polii</name>
    <dbReference type="NCBI Taxonomy" id="230172"/>
    <lineage>
        <taxon>Eukaryota</taxon>
        <taxon>Metazoa</taxon>
        <taxon>Chordata</taxon>
        <taxon>Craniata</taxon>
        <taxon>Vertebrata</taxon>
        <taxon>Euteleostomi</taxon>
        <taxon>Mammalia</taxon>
        <taxon>Eutheria</taxon>
        <taxon>Laurasiatheria</taxon>
        <taxon>Artiodactyla</taxon>
        <taxon>Ruminantia</taxon>
        <taxon>Pecora</taxon>
        <taxon>Bovidae</taxon>
        <taxon>Caprinae</taxon>
        <taxon>Ovis</taxon>
    </lineage>
</organism>
<evidence type="ECO:0000313" key="1">
    <source>
        <dbReference type="EMBL" id="KAI4548443.1"/>
    </source>
</evidence>
<accession>A0AAD4YHL7</accession>
<evidence type="ECO:0000313" key="2">
    <source>
        <dbReference type="Proteomes" id="UP001214576"/>
    </source>
</evidence>
<dbReference type="Proteomes" id="UP001214576">
    <property type="component" value="Unassembled WGS sequence"/>
</dbReference>
<proteinExistence type="predicted"/>